<feature type="region of interest" description="Disordered" evidence="2">
    <location>
        <begin position="1"/>
        <end position="94"/>
    </location>
</feature>
<dbReference type="Pfam" id="PF22936">
    <property type="entry name" value="Pol_BBD"/>
    <property type="match status" value="1"/>
</dbReference>
<gene>
    <name evidence="5" type="ORF">D0Y65_049413</name>
</gene>
<accession>A0A445FWZ0</accession>
<dbReference type="PANTHER" id="PTHR42648:SF28">
    <property type="entry name" value="TRANSPOSON-ENCODED PROTEIN WITH RIBONUCLEASE H-LIKE AND RETROVIRUS ZINC FINGER-LIKE DOMAINS"/>
    <property type="match status" value="1"/>
</dbReference>
<dbReference type="InterPro" id="IPR054722">
    <property type="entry name" value="PolX-like_BBD"/>
</dbReference>
<evidence type="ECO:0000259" key="4">
    <source>
        <dbReference type="Pfam" id="PF22936"/>
    </source>
</evidence>
<dbReference type="Pfam" id="PF13976">
    <property type="entry name" value="gag_pre-integrs"/>
    <property type="match status" value="1"/>
</dbReference>
<protein>
    <submittedName>
        <fullName evidence="5">Retrovirus-related Pol polyprotein from transposon TNT 1-94</fullName>
    </submittedName>
</protein>
<keyword evidence="1" id="KW-0645">Protease</keyword>
<feature type="compositionally biased region" description="Low complexity" evidence="2">
    <location>
        <begin position="45"/>
        <end position="66"/>
    </location>
</feature>
<evidence type="ECO:0000256" key="1">
    <source>
        <dbReference type="ARBA" id="ARBA00022670"/>
    </source>
</evidence>
<dbReference type="InterPro" id="IPR025724">
    <property type="entry name" value="GAG-pre-integrase_dom"/>
</dbReference>
<dbReference type="EMBL" id="QZWG01000018">
    <property type="protein sequence ID" value="RZB53427.1"/>
    <property type="molecule type" value="Genomic_DNA"/>
</dbReference>
<dbReference type="InterPro" id="IPR039537">
    <property type="entry name" value="Retrotran_Ty1/copia-like"/>
</dbReference>
<dbReference type="InterPro" id="IPR036875">
    <property type="entry name" value="Znf_CCHC_sf"/>
</dbReference>
<sequence>MADSKNLIKKALWPNSLSNSSGPKTSNTSQHETPPKIAIKDVFYSSRPSNPPNTSTTTSPSGTPLPKMRDVFARRKGKGSGSKRSRTASRSNKWRRLWGHQDQEKWEQQKALKGEERMSESLSLKEKSERLIEPEVQSFYALEIKFLREVARERITTSMWLKLESLYMTKSLANWLCLKQQLYTFKMIESRTVTEQLDAILYGKDQDITLEEVQTSIRTKEMQKQQDSKSEDNGESLNISRGRSEKKGPRGKKSKSRSKDSKNGQKTKFKCFNCHKTGQFKKDCLDKIKKGSMDSADIVEASEGYESAGTVLLGDNYPYKVQGIGTVRLNMFDNREYLLKNVRYIPELKRNLISINMFDDLEYSTRTLDGVLKVSKGSFVIAKGNKNKSSGLFILVGSTIVGHASISSNTLIDKTKLWHLRLGHVSERGLHELEKQNLLGGDKLDKLEFCDHCVLGKSHRISFGIGIHVSSRPFEYVHSDLWGPSRVKTHGGSSYFLTIIDI</sequence>
<dbReference type="AlphaFoldDB" id="A0A445FWZ0"/>
<name>A0A445FWZ0_GLYSO</name>
<feature type="domain" description="Retrovirus-related Pol polyprotein from transposon TNT 1-94-like beta-barrel" evidence="4">
    <location>
        <begin position="307"/>
        <end position="360"/>
    </location>
</feature>
<evidence type="ECO:0000256" key="2">
    <source>
        <dbReference type="SAM" id="MobiDB-lite"/>
    </source>
</evidence>
<dbReference type="PANTHER" id="PTHR42648">
    <property type="entry name" value="TRANSPOSASE, PUTATIVE-RELATED"/>
    <property type="match status" value="1"/>
</dbReference>
<organism evidence="5 6">
    <name type="scientific">Glycine soja</name>
    <name type="common">Wild soybean</name>
    <dbReference type="NCBI Taxonomy" id="3848"/>
    <lineage>
        <taxon>Eukaryota</taxon>
        <taxon>Viridiplantae</taxon>
        <taxon>Streptophyta</taxon>
        <taxon>Embryophyta</taxon>
        <taxon>Tracheophyta</taxon>
        <taxon>Spermatophyta</taxon>
        <taxon>Magnoliopsida</taxon>
        <taxon>eudicotyledons</taxon>
        <taxon>Gunneridae</taxon>
        <taxon>Pentapetalae</taxon>
        <taxon>rosids</taxon>
        <taxon>fabids</taxon>
        <taxon>Fabales</taxon>
        <taxon>Fabaceae</taxon>
        <taxon>Papilionoideae</taxon>
        <taxon>50 kb inversion clade</taxon>
        <taxon>NPAAA clade</taxon>
        <taxon>indigoferoid/millettioid clade</taxon>
        <taxon>Phaseoleae</taxon>
        <taxon>Glycine</taxon>
        <taxon>Glycine subgen. Soja</taxon>
    </lineage>
</organism>
<dbReference type="GO" id="GO:0006508">
    <property type="term" value="P:proteolysis"/>
    <property type="evidence" value="ECO:0007669"/>
    <property type="project" value="UniProtKB-KW"/>
</dbReference>
<dbReference type="GO" id="GO:0003676">
    <property type="term" value="F:nucleic acid binding"/>
    <property type="evidence" value="ECO:0007669"/>
    <property type="project" value="InterPro"/>
</dbReference>
<keyword evidence="6" id="KW-1185">Reference proteome</keyword>
<evidence type="ECO:0000313" key="6">
    <source>
        <dbReference type="Proteomes" id="UP000289340"/>
    </source>
</evidence>
<keyword evidence="1" id="KW-0378">Hydrolase</keyword>
<feature type="region of interest" description="Disordered" evidence="2">
    <location>
        <begin position="218"/>
        <end position="265"/>
    </location>
</feature>
<reference evidence="5 6" key="1">
    <citation type="submission" date="2018-09" db="EMBL/GenBank/DDBJ databases">
        <title>A high-quality reference genome of wild soybean provides a powerful tool to mine soybean genomes.</title>
        <authorList>
            <person name="Xie M."/>
            <person name="Chung C.Y.L."/>
            <person name="Li M.-W."/>
            <person name="Wong F.-L."/>
            <person name="Chan T.-F."/>
            <person name="Lam H.-M."/>
        </authorList>
    </citation>
    <scope>NUCLEOTIDE SEQUENCE [LARGE SCALE GENOMIC DNA]</scope>
    <source>
        <strain evidence="6">cv. W05</strain>
        <tissue evidence="5">Hypocotyl of etiolated seedlings</tissue>
    </source>
</reference>
<dbReference type="Pfam" id="PF14223">
    <property type="entry name" value="Retrotran_gag_2"/>
    <property type="match status" value="1"/>
</dbReference>
<feature type="compositionally biased region" description="Basic residues" evidence="2">
    <location>
        <begin position="74"/>
        <end position="94"/>
    </location>
</feature>
<comment type="caution">
    <text evidence="5">The sequence shown here is derived from an EMBL/GenBank/DDBJ whole genome shotgun (WGS) entry which is preliminary data.</text>
</comment>
<evidence type="ECO:0000259" key="3">
    <source>
        <dbReference type="Pfam" id="PF13976"/>
    </source>
</evidence>
<feature type="compositionally biased region" description="Basic and acidic residues" evidence="2">
    <location>
        <begin position="218"/>
        <end position="232"/>
    </location>
</feature>
<evidence type="ECO:0000313" key="5">
    <source>
        <dbReference type="EMBL" id="RZB53427.1"/>
    </source>
</evidence>
<dbReference type="GO" id="GO:0008270">
    <property type="term" value="F:zinc ion binding"/>
    <property type="evidence" value="ECO:0007669"/>
    <property type="project" value="InterPro"/>
</dbReference>
<dbReference type="Proteomes" id="UP000289340">
    <property type="component" value="Chromosome 18"/>
</dbReference>
<dbReference type="SUPFAM" id="SSF57756">
    <property type="entry name" value="Retrovirus zinc finger-like domains"/>
    <property type="match status" value="1"/>
</dbReference>
<dbReference type="GO" id="GO:0008233">
    <property type="term" value="F:peptidase activity"/>
    <property type="evidence" value="ECO:0007669"/>
    <property type="project" value="UniProtKB-KW"/>
</dbReference>
<feature type="domain" description="GAG-pre-integrase" evidence="3">
    <location>
        <begin position="391"/>
        <end position="458"/>
    </location>
</feature>
<feature type="compositionally biased region" description="Polar residues" evidence="2">
    <location>
        <begin position="15"/>
        <end position="32"/>
    </location>
</feature>
<proteinExistence type="predicted"/>